<evidence type="ECO:0000256" key="5">
    <source>
        <dbReference type="PIRSR" id="PIRSR620019-2"/>
    </source>
</evidence>
<dbReference type="PANTHER" id="PTHR43300">
    <property type="entry name" value="ACETYLTRANSFERASE"/>
    <property type="match status" value="1"/>
</dbReference>
<reference evidence="7" key="1">
    <citation type="journal article" date="2014" name="Int. J. Syst. Evol. Microbiol.">
        <title>Complete genome sequence of Corynebacterium casei LMG S-19264T (=DSM 44701T), isolated from a smear-ripened cheese.</title>
        <authorList>
            <consortium name="US DOE Joint Genome Institute (JGI-PGF)"/>
            <person name="Walter F."/>
            <person name="Albersmeier A."/>
            <person name="Kalinowski J."/>
            <person name="Ruckert C."/>
        </authorList>
    </citation>
    <scope>NUCLEOTIDE SEQUENCE</scope>
    <source>
        <strain evidence="7">JCM 30078</strain>
    </source>
</reference>
<proteinExistence type="inferred from homology"/>
<dbReference type="InterPro" id="IPR018357">
    <property type="entry name" value="Hexapep_transf_CS"/>
</dbReference>
<dbReference type="Proteomes" id="UP000635983">
    <property type="component" value="Unassembled WGS sequence"/>
</dbReference>
<evidence type="ECO:0000256" key="2">
    <source>
        <dbReference type="ARBA" id="ARBA00022679"/>
    </source>
</evidence>
<keyword evidence="2" id="KW-0808">Transferase</keyword>
<reference evidence="7" key="2">
    <citation type="submission" date="2020-09" db="EMBL/GenBank/DDBJ databases">
        <authorList>
            <person name="Sun Q."/>
            <person name="Ohkuma M."/>
        </authorList>
    </citation>
    <scope>NUCLEOTIDE SEQUENCE</scope>
    <source>
        <strain evidence="7">JCM 30078</strain>
    </source>
</reference>
<dbReference type="GO" id="GO:0016740">
    <property type="term" value="F:transferase activity"/>
    <property type="evidence" value="ECO:0007669"/>
    <property type="project" value="UniProtKB-KW"/>
</dbReference>
<feature type="site" description="Increases basicity of active site His" evidence="4">
    <location>
        <position position="137"/>
    </location>
</feature>
<evidence type="ECO:0000256" key="3">
    <source>
        <dbReference type="ARBA" id="ARBA00022737"/>
    </source>
</evidence>
<keyword evidence="3" id="KW-0677">Repeat</keyword>
<feature type="domain" description="PglD N-terminal" evidence="6">
    <location>
        <begin position="4"/>
        <end position="80"/>
    </location>
</feature>
<evidence type="ECO:0000256" key="1">
    <source>
        <dbReference type="ARBA" id="ARBA00007274"/>
    </source>
</evidence>
<dbReference type="Gene3D" id="3.40.50.20">
    <property type="match status" value="1"/>
</dbReference>
<dbReference type="CDD" id="cd03360">
    <property type="entry name" value="LbH_AT_putative"/>
    <property type="match status" value="1"/>
</dbReference>
<accession>A0A917Q598</accession>
<sequence length="191" mass="19365">MKTLLILGAGGHGKSVAEAALLGGLWQRVVFADDRWPKLEHCFGCDVVSDIAGLARLSGKVQGAIAAVGNNERRESWCRSIEDTNIPLVTVIHPRAFVSGSATIGLGCAIMAGTIVGTDAVLGRAAILNAGAIVDHDAVLDDLAHIGVGVSLAGGVRVGRRAWLQAGVSAGYGVAVGDGAVVTPGMVLSAH</sequence>
<feature type="active site" description="Proton acceptor" evidence="4">
    <location>
        <position position="136"/>
    </location>
</feature>
<evidence type="ECO:0000313" key="7">
    <source>
        <dbReference type="EMBL" id="GGK10622.1"/>
    </source>
</evidence>
<evidence type="ECO:0000313" key="8">
    <source>
        <dbReference type="Proteomes" id="UP000635983"/>
    </source>
</evidence>
<dbReference type="AlphaFoldDB" id="A0A917Q598"/>
<name>A0A917Q598_9PSED</name>
<gene>
    <name evidence="7" type="primary">wecD</name>
    <name evidence="7" type="ORF">GCM10009304_40780</name>
</gene>
<feature type="binding site" evidence="5">
    <location>
        <position position="145"/>
    </location>
    <ligand>
        <name>acetyl-CoA</name>
        <dbReference type="ChEBI" id="CHEBI:57288"/>
    </ligand>
</feature>
<comment type="similarity">
    <text evidence="1">Belongs to the transferase hexapeptide repeat family.</text>
</comment>
<protein>
    <submittedName>
        <fullName evidence="7">Acetyltransferase</fullName>
    </submittedName>
</protein>
<evidence type="ECO:0000259" key="6">
    <source>
        <dbReference type="Pfam" id="PF17836"/>
    </source>
</evidence>
<organism evidence="7 8">
    <name type="scientific">Pseudomonas matsuisoli</name>
    <dbReference type="NCBI Taxonomy" id="1515666"/>
    <lineage>
        <taxon>Bacteria</taxon>
        <taxon>Pseudomonadati</taxon>
        <taxon>Pseudomonadota</taxon>
        <taxon>Gammaproteobacteria</taxon>
        <taxon>Pseudomonadales</taxon>
        <taxon>Pseudomonadaceae</taxon>
        <taxon>Pseudomonas</taxon>
    </lineage>
</organism>
<dbReference type="EMBL" id="BMPO01000014">
    <property type="protein sequence ID" value="GGK10622.1"/>
    <property type="molecule type" value="Genomic_DNA"/>
</dbReference>
<feature type="binding site" evidence="5">
    <location>
        <position position="69"/>
    </location>
    <ligand>
        <name>substrate</name>
    </ligand>
</feature>
<evidence type="ECO:0000256" key="4">
    <source>
        <dbReference type="PIRSR" id="PIRSR620019-1"/>
    </source>
</evidence>
<dbReference type="InterPro" id="IPR020019">
    <property type="entry name" value="AcTrfase_PglD-like"/>
</dbReference>
<comment type="caution">
    <text evidence="7">The sequence shown here is derived from an EMBL/GenBank/DDBJ whole genome shotgun (WGS) entry which is preliminary data.</text>
</comment>
<dbReference type="Gene3D" id="2.160.10.10">
    <property type="entry name" value="Hexapeptide repeat proteins"/>
    <property type="match status" value="1"/>
</dbReference>
<dbReference type="PROSITE" id="PS00101">
    <property type="entry name" value="HEXAPEP_TRANSFERASES"/>
    <property type="match status" value="1"/>
</dbReference>
<dbReference type="InterPro" id="IPR050179">
    <property type="entry name" value="Trans_hexapeptide_repeat"/>
</dbReference>
<dbReference type="RefSeq" id="WP_188986119.1">
    <property type="nucleotide sequence ID" value="NZ_BMPO01000014.1"/>
</dbReference>
<keyword evidence="8" id="KW-1185">Reference proteome</keyword>
<dbReference type="InterPro" id="IPR011004">
    <property type="entry name" value="Trimer_LpxA-like_sf"/>
</dbReference>
<dbReference type="SUPFAM" id="SSF51161">
    <property type="entry name" value="Trimeric LpxA-like enzymes"/>
    <property type="match status" value="1"/>
</dbReference>
<dbReference type="InterPro" id="IPR041561">
    <property type="entry name" value="PglD_N"/>
</dbReference>
<feature type="binding site" evidence="5">
    <location>
        <begin position="33"/>
        <end position="34"/>
    </location>
    <ligand>
        <name>substrate</name>
    </ligand>
</feature>
<dbReference type="Pfam" id="PF17836">
    <property type="entry name" value="PglD_N"/>
    <property type="match status" value="1"/>
</dbReference>
<dbReference type="PANTHER" id="PTHR43300:SF7">
    <property type="entry name" value="UDP-N-ACETYLBACILLOSAMINE N-ACETYLTRANSFERASE"/>
    <property type="match status" value="1"/>
</dbReference>